<reference evidence="3 4" key="1">
    <citation type="submission" date="2013-07" db="EMBL/GenBank/DDBJ databases">
        <title>Completed genome of Sphingomonas sanxanigenens NX02.</title>
        <authorList>
            <person name="Ma T."/>
            <person name="Huang H."/>
            <person name="Wu M."/>
            <person name="Li X."/>
            <person name="Li G."/>
        </authorList>
    </citation>
    <scope>NUCLEOTIDE SEQUENCE [LARGE SCALE GENOMIC DNA]</scope>
    <source>
        <strain evidence="3 4">NX02</strain>
    </source>
</reference>
<dbReference type="InterPro" id="IPR049492">
    <property type="entry name" value="BD-FAE-like_dom"/>
</dbReference>
<dbReference type="Proteomes" id="UP000018851">
    <property type="component" value="Chromosome"/>
</dbReference>
<name>W0ACW6_9SPHN</name>
<keyword evidence="1" id="KW-0378">Hydrolase</keyword>
<dbReference type="InterPro" id="IPR029058">
    <property type="entry name" value="AB_hydrolase_fold"/>
</dbReference>
<dbReference type="AlphaFoldDB" id="W0ACW6"/>
<dbReference type="PANTHER" id="PTHR48081">
    <property type="entry name" value="AB HYDROLASE SUPERFAMILY PROTEIN C4A8.06C"/>
    <property type="match status" value="1"/>
</dbReference>
<dbReference type="GO" id="GO:0016787">
    <property type="term" value="F:hydrolase activity"/>
    <property type="evidence" value="ECO:0007669"/>
    <property type="project" value="UniProtKB-KW"/>
</dbReference>
<accession>W0ACW6</accession>
<gene>
    <name evidence="3" type="ORF">NX02_13495</name>
</gene>
<dbReference type="PATRIC" id="fig|1123269.5.peg.2628"/>
<feature type="domain" description="BD-FAE-like" evidence="2">
    <location>
        <begin position="53"/>
        <end position="240"/>
    </location>
</feature>
<protein>
    <recommendedName>
        <fullName evidence="2">BD-FAE-like domain-containing protein</fullName>
    </recommendedName>
</protein>
<evidence type="ECO:0000256" key="1">
    <source>
        <dbReference type="ARBA" id="ARBA00022801"/>
    </source>
</evidence>
<evidence type="ECO:0000313" key="4">
    <source>
        <dbReference type="Proteomes" id="UP000018851"/>
    </source>
</evidence>
<sequence length="289" mass="30151">MKRLMSTLGAVAARAGLTGPALLDLADRLAPGGPRIRRRVAGAAYGPAPRQRLDLWRAAGARGPQPVLVFFYGGGWSAGERRHYGFAARAFAALGFTVVVPDYRLVPAIHFPAFVEDAAAALRWVADHAAAHGGDPARILLAGHSAGAHIAALVALDPGYAQAAGIEPRSIRGVAGLAGPYDFFPFDVPASIAAFGRAPDPRLTQPIHFARRDAPPLWLATGTADTVVRPRNSQALVAALTSAGGSAVYRDYAGLDHAGIVMALAKPFRARAPVLAESAAFLMRAAFAD</sequence>
<keyword evidence="4" id="KW-1185">Reference proteome</keyword>
<dbReference type="Pfam" id="PF20434">
    <property type="entry name" value="BD-FAE"/>
    <property type="match status" value="1"/>
</dbReference>
<organism evidence="3 4">
    <name type="scientific">Sphingomonas sanxanigenens DSM 19645 = NX02</name>
    <dbReference type="NCBI Taxonomy" id="1123269"/>
    <lineage>
        <taxon>Bacteria</taxon>
        <taxon>Pseudomonadati</taxon>
        <taxon>Pseudomonadota</taxon>
        <taxon>Alphaproteobacteria</taxon>
        <taxon>Sphingomonadales</taxon>
        <taxon>Sphingomonadaceae</taxon>
        <taxon>Sphingomonas</taxon>
    </lineage>
</organism>
<dbReference type="InterPro" id="IPR050300">
    <property type="entry name" value="GDXG_lipolytic_enzyme"/>
</dbReference>
<dbReference type="KEGG" id="ssan:NX02_13495"/>
<dbReference type="EMBL" id="CP006644">
    <property type="protein sequence ID" value="AHE54392.1"/>
    <property type="molecule type" value="Genomic_DNA"/>
</dbReference>
<evidence type="ECO:0000313" key="3">
    <source>
        <dbReference type="EMBL" id="AHE54392.1"/>
    </source>
</evidence>
<proteinExistence type="predicted"/>
<dbReference type="Gene3D" id="3.40.50.1820">
    <property type="entry name" value="alpha/beta hydrolase"/>
    <property type="match status" value="1"/>
</dbReference>
<dbReference type="STRING" id="1123269.NX02_13495"/>
<dbReference type="eggNOG" id="COG0657">
    <property type="taxonomic scope" value="Bacteria"/>
</dbReference>
<evidence type="ECO:0000259" key="2">
    <source>
        <dbReference type="Pfam" id="PF20434"/>
    </source>
</evidence>
<dbReference type="SUPFAM" id="SSF53474">
    <property type="entry name" value="alpha/beta-Hydrolases"/>
    <property type="match status" value="1"/>
</dbReference>
<dbReference type="PANTHER" id="PTHR48081:SF9">
    <property type="entry name" value="CARBOXYLESTERASE"/>
    <property type="match status" value="1"/>
</dbReference>
<dbReference type="HOGENOM" id="CLU_012494_4_1_5"/>